<dbReference type="InterPro" id="IPR050313">
    <property type="entry name" value="Carb_Metab_HTH_regulators"/>
</dbReference>
<comment type="caution">
    <text evidence="2">The sequence shown here is derived from an EMBL/GenBank/DDBJ whole genome shotgun (WGS) entry which is preliminary data.</text>
</comment>
<organism evidence="2 3">
    <name type="scientific">Bacteroides pyogenes JCM 6292</name>
    <dbReference type="NCBI Taxonomy" id="1235809"/>
    <lineage>
        <taxon>Bacteria</taxon>
        <taxon>Pseudomonadati</taxon>
        <taxon>Bacteroidota</taxon>
        <taxon>Bacteroidia</taxon>
        <taxon>Bacteroidales</taxon>
        <taxon>Bacteroidaceae</taxon>
        <taxon>Bacteroides</taxon>
    </lineage>
</organism>
<dbReference type="Proteomes" id="UP000018861">
    <property type="component" value="Unassembled WGS sequence"/>
</dbReference>
<gene>
    <name evidence="2" type="ORF">JCM6292_2709</name>
</gene>
<dbReference type="Pfam" id="PF00455">
    <property type="entry name" value="DeoRC"/>
    <property type="match status" value="1"/>
</dbReference>
<dbReference type="AlphaFoldDB" id="W4P929"/>
<dbReference type="InterPro" id="IPR037171">
    <property type="entry name" value="NagB/RpiA_transferase-like"/>
</dbReference>
<sequence>MALCYSPNIEVIQLGGIMRKSSASVIGHFAENILETFSCNKLFIGVDGIDLNHGFTTSNANESYINQQMIAAADEVIVLTDSSKFEKRGFSKICDLNKVSRIITDTNAPAYMVEVLKKRGIEIILV</sequence>
<evidence type="ECO:0000313" key="3">
    <source>
        <dbReference type="Proteomes" id="UP000018861"/>
    </source>
</evidence>
<dbReference type="PANTHER" id="PTHR30363">
    <property type="entry name" value="HTH-TYPE TRANSCRIPTIONAL REGULATOR SRLR-RELATED"/>
    <property type="match status" value="1"/>
</dbReference>
<dbReference type="EMBL" id="BAIQ01000032">
    <property type="protein sequence ID" value="GAE16301.1"/>
    <property type="molecule type" value="Genomic_DNA"/>
</dbReference>
<evidence type="ECO:0000259" key="1">
    <source>
        <dbReference type="Pfam" id="PF00455"/>
    </source>
</evidence>
<dbReference type="InterPro" id="IPR014036">
    <property type="entry name" value="DeoR-like_C"/>
</dbReference>
<proteinExistence type="predicted"/>
<name>W4P929_9BACE</name>
<accession>W4P929</accession>
<dbReference type="SUPFAM" id="SSF100950">
    <property type="entry name" value="NagB/RpiA/CoA transferase-like"/>
    <property type="match status" value="1"/>
</dbReference>
<evidence type="ECO:0000313" key="2">
    <source>
        <dbReference type="EMBL" id="GAE16301.1"/>
    </source>
</evidence>
<protein>
    <submittedName>
        <fullName evidence="2">Transcriptional repressor of aga operon</fullName>
    </submittedName>
</protein>
<reference evidence="2 3" key="1">
    <citation type="journal article" date="2014" name="Genome Announc.">
        <title>Draft Genome Sequences of Three Strains of Bacteroides pyogenes Isolated from a Cat and Swine.</title>
        <authorList>
            <person name="Sakamoto M."/>
            <person name="Oshima K."/>
            <person name="Suda W."/>
            <person name="Kitamura K."/>
            <person name="Iida T."/>
            <person name="Hattori M."/>
            <person name="Ohkuma M."/>
        </authorList>
    </citation>
    <scope>NUCLEOTIDE SEQUENCE [LARGE SCALE GENOMIC DNA]</scope>
    <source>
        <strain evidence="2 3">JCM 6292</strain>
    </source>
</reference>
<feature type="domain" description="DeoR-like transcriptional repressor C-terminal sensor" evidence="1">
    <location>
        <begin position="2"/>
        <end position="106"/>
    </location>
</feature>
<dbReference type="PANTHER" id="PTHR30363:SF44">
    <property type="entry name" value="AGA OPERON TRANSCRIPTIONAL REPRESSOR-RELATED"/>
    <property type="match status" value="1"/>
</dbReference>
<dbReference type="SMART" id="SM01134">
    <property type="entry name" value="DeoRC"/>
    <property type="match status" value="1"/>
</dbReference>